<feature type="compositionally biased region" description="Pro residues" evidence="1">
    <location>
        <begin position="196"/>
        <end position="220"/>
    </location>
</feature>
<feature type="region of interest" description="Disordered" evidence="1">
    <location>
        <begin position="1"/>
        <end position="84"/>
    </location>
</feature>
<protein>
    <submittedName>
        <fullName evidence="2">Uncharacterized protein</fullName>
    </submittedName>
</protein>
<feature type="compositionally biased region" description="Basic residues" evidence="1">
    <location>
        <begin position="44"/>
        <end position="54"/>
    </location>
</feature>
<feature type="compositionally biased region" description="Low complexity" evidence="1">
    <location>
        <begin position="17"/>
        <end position="31"/>
    </location>
</feature>
<evidence type="ECO:0000256" key="1">
    <source>
        <dbReference type="SAM" id="MobiDB-lite"/>
    </source>
</evidence>
<evidence type="ECO:0000313" key="3">
    <source>
        <dbReference type="Proteomes" id="UP000823388"/>
    </source>
</evidence>
<reference evidence="2" key="1">
    <citation type="submission" date="2020-05" db="EMBL/GenBank/DDBJ databases">
        <title>WGS assembly of Panicum virgatum.</title>
        <authorList>
            <person name="Lovell J.T."/>
            <person name="Jenkins J."/>
            <person name="Shu S."/>
            <person name="Juenger T.E."/>
            <person name="Schmutz J."/>
        </authorList>
    </citation>
    <scope>NUCLEOTIDE SEQUENCE</scope>
    <source>
        <strain evidence="2">AP13</strain>
    </source>
</reference>
<comment type="caution">
    <text evidence="2">The sequence shown here is derived from an EMBL/GenBank/DDBJ whole genome shotgun (WGS) entry which is preliminary data.</text>
</comment>
<dbReference type="EMBL" id="CM029037">
    <property type="protein sequence ID" value="KAG2658367.1"/>
    <property type="molecule type" value="Genomic_DNA"/>
</dbReference>
<accession>A0A8T0XGF7</accession>
<dbReference type="AlphaFoldDB" id="A0A8T0XGF7"/>
<proteinExistence type="predicted"/>
<gene>
    <name evidence="2" type="ORF">PVAP13_1KG264810</name>
</gene>
<evidence type="ECO:0000313" key="2">
    <source>
        <dbReference type="EMBL" id="KAG2658367.1"/>
    </source>
</evidence>
<feature type="region of interest" description="Disordered" evidence="1">
    <location>
        <begin position="193"/>
        <end position="241"/>
    </location>
</feature>
<organism evidence="2 3">
    <name type="scientific">Panicum virgatum</name>
    <name type="common">Blackwell switchgrass</name>
    <dbReference type="NCBI Taxonomy" id="38727"/>
    <lineage>
        <taxon>Eukaryota</taxon>
        <taxon>Viridiplantae</taxon>
        <taxon>Streptophyta</taxon>
        <taxon>Embryophyta</taxon>
        <taxon>Tracheophyta</taxon>
        <taxon>Spermatophyta</taxon>
        <taxon>Magnoliopsida</taxon>
        <taxon>Liliopsida</taxon>
        <taxon>Poales</taxon>
        <taxon>Poaceae</taxon>
        <taxon>PACMAD clade</taxon>
        <taxon>Panicoideae</taxon>
        <taxon>Panicodae</taxon>
        <taxon>Paniceae</taxon>
        <taxon>Panicinae</taxon>
        <taxon>Panicum</taxon>
        <taxon>Panicum sect. Hiantes</taxon>
    </lineage>
</organism>
<dbReference type="Proteomes" id="UP000823388">
    <property type="component" value="Chromosome 1K"/>
</dbReference>
<name>A0A8T0XGF7_PANVG</name>
<sequence length="253" mass="27021">MPLDSLTMRNTTASRTPPGSCCSLPSSLCPSATNNLPPAVALKKTTRGNKRSKQGCRAPASASRRPPRRERASGGREPPASMPHAHLRRATDLRAAPPSAGTPLLSCWDAIWDLLPLHPSMGRQHPQRHDPHVVVTLRPCGVGPAQPSVAAAACASSSSSAAAMTTDPPPSTGALRLGPLLCERLAAAHIPVLRDLPPPPRPQPRPRPLPPSPPVIPPWPRTRRRHRRRQRPQRCRGLGPAATVVVGMRSGHK</sequence>
<keyword evidence="3" id="KW-1185">Reference proteome</keyword>
<feature type="compositionally biased region" description="Basic residues" evidence="1">
    <location>
        <begin position="221"/>
        <end position="234"/>
    </location>
</feature>